<feature type="domain" description="F-box/LRR-repeat protein 15/At3g58940/PEG3-like LRR" evidence="2">
    <location>
        <begin position="3"/>
        <end position="130"/>
    </location>
</feature>
<name>A0A0Q3GVA8_BRADI</name>
<dbReference type="EMBL" id="CM000880">
    <property type="protein sequence ID" value="KQK14333.2"/>
    <property type="molecule type" value="Genomic_DNA"/>
</dbReference>
<evidence type="ECO:0000259" key="1">
    <source>
        <dbReference type="Pfam" id="PF08387"/>
    </source>
</evidence>
<evidence type="ECO:0000259" key="2">
    <source>
        <dbReference type="Pfam" id="PF24758"/>
    </source>
</evidence>
<reference evidence="4" key="3">
    <citation type="submission" date="2018-08" db="UniProtKB">
        <authorList>
            <consortium name="EnsemblPlants"/>
        </authorList>
    </citation>
    <scope>IDENTIFICATION</scope>
    <source>
        <strain evidence="4">cv. Bd21</strain>
    </source>
</reference>
<dbReference type="InParanoid" id="A0A0Q3GVA8"/>
<dbReference type="Proteomes" id="UP000008810">
    <property type="component" value="Chromosome 1"/>
</dbReference>
<dbReference type="InterPro" id="IPR055411">
    <property type="entry name" value="LRR_FXL15/At3g58940/PEG3-like"/>
</dbReference>
<evidence type="ECO:0000313" key="4">
    <source>
        <dbReference type="EnsemblPlants" id="KQK14333"/>
    </source>
</evidence>
<keyword evidence="5" id="KW-1185">Reference proteome</keyword>
<dbReference type="PANTHER" id="PTHR32141:SF179">
    <property type="entry name" value="F-BOX DOMAIN-CONTAINING PROTEIN"/>
    <property type="match status" value="1"/>
</dbReference>
<dbReference type="PANTHER" id="PTHR32141">
    <property type="match status" value="1"/>
</dbReference>
<dbReference type="EnsemblPlants" id="KQK14333">
    <property type="protein sequence ID" value="KQK14333"/>
    <property type="gene ID" value="BRADI_1g15496v3"/>
</dbReference>
<proteinExistence type="predicted"/>
<dbReference type="AlphaFoldDB" id="A0A0Q3GVA8"/>
<organism evidence="3">
    <name type="scientific">Brachypodium distachyon</name>
    <name type="common">Purple false brome</name>
    <name type="synonym">Trachynia distachya</name>
    <dbReference type="NCBI Taxonomy" id="15368"/>
    <lineage>
        <taxon>Eukaryota</taxon>
        <taxon>Viridiplantae</taxon>
        <taxon>Streptophyta</taxon>
        <taxon>Embryophyta</taxon>
        <taxon>Tracheophyta</taxon>
        <taxon>Spermatophyta</taxon>
        <taxon>Magnoliopsida</taxon>
        <taxon>Liliopsida</taxon>
        <taxon>Poales</taxon>
        <taxon>Poaceae</taxon>
        <taxon>BOP clade</taxon>
        <taxon>Pooideae</taxon>
        <taxon>Stipodae</taxon>
        <taxon>Brachypodieae</taxon>
        <taxon>Brachypodium</taxon>
    </lineage>
</organism>
<dbReference type="InterPro" id="IPR006566">
    <property type="entry name" value="FBD"/>
</dbReference>
<dbReference type="OrthoDB" id="1425134at2759"/>
<feature type="non-terminal residue" evidence="3">
    <location>
        <position position="1"/>
    </location>
</feature>
<dbReference type="InterPro" id="IPR055302">
    <property type="entry name" value="F-box_dom-containing"/>
</dbReference>
<dbReference type="Pfam" id="PF08387">
    <property type="entry name" value="FBD"/>
    <property type="match status" value="1"/>
</dbReference>
<evidence type="ECO:0000313" key="3">
    <source>
        <dbReference type="EMBL" id="KQK14333.2"/>
    </source>
</evidence>
<dbReference type="Pfam" id="PF24758">
    <property type="entry name" value="LRR_At5g56370"/>
    <property type="match status" value="1"/>
</dbReference>
<accession>A0A0Q3GVA8</accession>
<protein>
    <submittedName>
        <fullName evidence="3 4">Uncharacterized protein</fullName>
    </submittedName>
</protein>
<feature type="domain" description="FBD" evidence="1">
    <location>
        <begin position="154"/>
        <end position="189"/>
    </location>
</feature>
<reference evidence="3" key="2">
    <citation type="submission" date="2017-06" db="EMBL/GenBank/DDBJ databases">
        <title>WGS assembly of Brachypodium distachyon.</title>
        <authorList>
            <consortium name="The International Brachypodium Initiative"/>
            <person name="Lucas S."/>
            <person name="Harmon-Smith M."/>
            <person name="Lail K."/>
            <person name="Tice H."/>
            <person name="Grimwood J."/>
            <person name="Bruce D."/>
            <person name="Barry K."/>
            <person name="Shu S."/>
            <person name="Lindquist E."/>
            <person name="Wang M."/>
            <person name="Pitluck S."/>
            <person name="Vogel J.P."/>
            <person name="Garvin D.F."/>
            <person name="Mockler T.C."/>
            <person name="Schmutz J."/>
            <person name="Rokhsar D."/>
            <person name="Bevan M.W."/>
        </authorList>
    </citation>
    <scope>NUCLEOTIDE SEQUENCE</scope>
    <source>
        <strain evidence="3">Bd21</strain>
    </source>
</reference>
<dbReference type="Gramene" id="KQK14333">
    <property type="protein sequence ID" value="KQK14333"/>
    <property type="gene ID" value="BRADI_1g15496v3"/>
</dbReference>
<evidence type="ECO:0000313" key="5">
    <source>
        <dbReference type="Proteomes" id="UP000008810"/>
    </source>
</evidence>
<sequence length="251" mass="28350">HVGFRCVRITARSITAIGVHVCSCRSGQELKEVIVEDAPCLERLLRFVPDREVHVSVISAPKLHTLGCLTNMFGVTNLKLDTAAISGLNRVNFTTAVRSVKDLALSAFSLCLDEVINFMGCFPCLERLYIKSGISGGANLWRRKHKNLTKWLDIRLRYIVLANYRGTRSQVSFATFFILNARMLESMRFAVKDGIDIDGGWIEDQHRRLMVEKKASRGAKFDFCENKCRSNSTHVENVRDLSITDPFECTC</sequence>
<reference evidence="3 4" key="1">
    <citation type="journal article" date="2010" name="Nature">
        <title>Genome sequencing and analysis of the model grass Brachypodium distachyon.</title>
        <authorList>
            <consortium name="International Brachypodium Initiative"/>
        </authorList>
    </citation>
    <scope>NUCLEOTIDE SEQUENCE [LARGE SCALE GENOMIC DNA]</scope>
    <source>
        <strain evidence="3 4">Bd21</strain>
    </source>
</reference>
<gene>
    <name evidence="3" type="ORF">BRADI_1g15496v3</name>
</gene>